<dbReference type="EMBL" id="WWCU01000012">
    <property type="protein sequence ID" value="MYN08277.1"/>
    <property type="molecule type" value="Genomic_DNA"/>
</dbReference>
<proteinExistence type="predicted"/>
<sequence length="345" mass="37388">MCRIAPNFLTIRGMRGRVRIDAQGRGAEGKGAWIIAGNDVTVENVEIFNTRVADKNGAALRIEGSNFTLKNSFLHDNENGVLTGASPTSRIVIENSEFGHNGDGSGQTHNVYVGDVASLTFRFNFSHDANIGHNLKSRARINTIIYNRFSSLAPGEKGSTAAGRPSFEIDLPNAGAAYVMGNIIEQPADNDNNTLLAYGNEASGANDMLYVMNNTFLNDDKRNGVFVRVHERVKARAHIQNNIFAGKGIITNQAGAVDKHNYAAMEVDFVDRANYVLVPTENAKIINAGAEPPMLPSGVALRPIMQYKHPASGMQRPAVGALDIGAYQAVIVEKSKKSWYEGLLK</sequence>
<reference evidence="1 2" key="1">
    <citation type="submission" date="2019-12" db="EMBL/GenBank/DDBJ databases">
        <title>Novel species isolated from a subtropical stream in China.</title>
        <authorList>
            <person name="Lu H."/>
        </authorList>
    </citation>
    <scope>NUCLEOTIDE SEQUENCE [LARGE SCALE GENOMIC DNA]</scope>
    <source>
        <strain evidence="1 2">FT127W</strain>
    </source>
</reference>
<gene>
    <name evidence="1" type="ORF">GTP77_13130</name>
</gene>
<evidence type="ECO:0000313" key="2">
    <source>
        <dbReference type="Proteomes" id="UP000450676"/>
    </source>
</evidence>
<keyword evidence="2" id="KW-1185">Reference proteome</keyword>
<dbReference type="InterPro" id="IPR011050">
    <property type="entry name" value="Pectin_lyase_fold/virulence"/>
</dbReference>
<evidence type="ECO:0008006" key="3">
    <source>
        <dbReference type="Google" id="ProtNLM"/>
    </source>
</evidence>
<dbReference type="SUPFAM" id="SSF51126">
    <property type="entry name" value="Pectin lyase-like"/>
    <property type="match status" value="1"/>
</dbReference>
<name>A0A7X4KMK4_9BURK</name>
<dbReference type="Proteomes" id="UP000450676">
    <property type="component" value="Unassembled WGS sequence"/>
</dbReference>
<accession>A0A7X4KMK4</accession>
<organism evidence="1 2">
    <name type="scientific">Pseudoduganella aquatica</name>
    <dbReference type="NCBI Taxonomy" id="2660641"/>
    <lineage>
        <taxon>Bacteria</taxon>
        <taxon>Pseudomonadati</taxon>
        <taxon>Pseudomonadota</taxon>
        <taxon>Betaproteobacteria</taxon>
        <taxon>Burkholderiales</taxon>
        <taxon>Oxalobacteraceae</taxon>
        <taxon>Telluria group</taxon>
        <taxon>Pseudoduganella</taxon>
    </lineage>
</organism>
<comment type="caution">
    <text evidence="1">The sequence shown here is derived from an EMBL/GenBank/DDBJ whole genome shotgun (WGS) entry which is preliminary data.</text>
</comment>
<evidence type="ECO:0000313" key="1">
    <source>
        <dbReference type="EMBL" id="MYN08277.1"/>
    </source>
</evidence>
<dbReference type="AlphaFoldDB" id="A0A7X4KMK4"/>
<protein>
    <recommendedName>
        <fullName evidence="3">Right handed beta helix domain-containing protein</fullName>
    </recommendedName>
</protein>
<dbReference type="InterPro" id="IPR012334">
    <property type="entry name" value="Pectin_lyas_fold"/>
</dbReference>
<dbReference type="Gene3D" id="2.160.20.10">
    <property type="entry name" value="Single-stranded right-handed beta-helix, Pectin lyase-like"/>
    <property type="match status" value="1"/>
</dbReference>